<accession>A0ABN8VED2</accession>
<dbReference type="InterPro" id="IPR045853">
    <property type="entry name" value="Pep_chain_release_fac_I_sf"/>
</dbReference>
<gene>
    <name evidence="7" type="primary">U6500L03300</name>
    <name evidence="7" type="ORF">SEUBUCD650_0L03300</name>
</gene>
<dbReference type="PANTHER" id="PTHR46203:SF1">
    <property type="entry name" value="MITOCHONDRIAL TRANSLATION RELEASE FACTOR IN RESCUE"/>
    <property type="match status" value="1"/>
</dbReference>
<evidence type="ECO:0000256" key="2">
    <source>
        <dbReference type="ARBA" id="ARBA00010835"/>
    </source>
</evidence>
<comment type="similarity">
    <text evidence="2">Belongs to the prokaryotic/mitochondrial release factor family.</text>
</comment>
<keyword evidence="4" id="KW-0496">Mitochondrion</keyword>
<evidence type="ECO:0000256" key="3">
    <source>
        <dbReference type="ARBA" id="ARBA00022946"/>
    </source>
</evidence>
<dbReference type="InterPro" id="IPR052405">
    <property type="entry name" value="Mito_Transl_Release_Factor"/>
</dbReference>
<dbReference type="PANTHER" id="PTHR46203">
    <property type="entry name" value="PROBABLE PEPTIDE CHAIN RELEASE FACTOR C12ORF65"/>
    <property type="match status" value="1"/>
</dbReference>
<reference evidence="7" key="1">
    <citation type="submission" date="2022-08" db="EMBL/GenBank/DDBJ databases">
        <authorList>
            <person name="Byrne P K."/>
        </authorList>
    </citation>
    <scope>NUCLEOTIDE SEQUENCE</scope>
    <source>
        <strain evidence="7">UCD650</strain>
    </source>
</reference>
<feature type="region of interest" description="Disordered" evidence="5">
    <location>
        <begin position="1"/>
        <end position="25"/>
    </location>
</feature>
<evidence type="ECO:0000313" key="8">
    <source>
        <dbReference type="Proteomes" id="UP001152964"/>
    </source>
</evidence>
<keyword evidence="8" id="KW-1185">Reference proteome</keyword>
<protein>
    <recommendedName>
        <fullName evidence="6">Prokaryotic-type class I peptide chain release factors domain-containing protein</fullName>
    </recommendedName>
</protein>
<dbReference type="Pfam" id="PF00472">
    <property type="entry name" value="RF-1"/>
    <property type="match status" value="1"/>
</dbReference>
<feature type="compositionally biased region" description="Basic and acidic residues" evidence="5">
    <location>
        <begin position="151"/>
        <end position="181"/>
    </location>
</feature>
<evidence type="ECO:0000313" key="7">
    <source>
        <dbReference type="EMBL" id="CAI1593433.1"/>
    </source>
</evidence>
<feature type="domain" description="Prokaryotic-type class I peptide chain release factors" evidence="6">
    <location>
        <begin position="70"/>
        <end position="154"/>
    </location>
</feature>
<keyword evidence="3" id="KW-0809">Transit peptide</keyword>
<dbReference type="EMBL" id="OX291502">
    <property type="protein sequence ID" value="CAI1593433.1"/>
    <property type="molecule type" value="Genomic_DNA"/>
</dbReference>
<evidence type="ECO:0000259" key="6">
    <source>
        <dbReference type="Pfam" id="PF00472"/>
    </source>
</evidence>
<evidence type="ECO:0000256" key="4">
    <source>
        <dbReference type="ARBA" id="ARBA00023128"/>
    </source>
</evidence>
<dbReference type="InterPro" id="IPR000352">
    <property type="entry name" value="Pep_chain_release_fac_I"/>
</dbReference>
<sequence length="181" mass="20889">MEAGRPTANLQPPQNTNREQPHQETMMNTACRRWISGTAVPLIKKSKFPPRPQFTPEMEAQCTEKFLHGGRGPGGQKINKCNSKVQLRHDATGIVVECQETRSREQNRRLARLKLARELAAASCDTMPSREAALQLWHRQQKHAQRRRSIAKHERHGEAARAEKEEREARDQEALRELFRR</sequence>
<feature type="region of interest" description="Disordered" evidence="5">
    <location>
        <begin position="139"/>
        <end position="181"/>
    </location>
</feature>
<dbReference type="Gene3D" id="3.30.160.20">
    <property type="match status" value="1"/>
</dbReference>
<feature type="compositionally biased region" description="Polar residues" evidence="5">
    <location>
        <begin position="8"/>
        <end position="25"/>
    </location>
</feature>
<organism evidence="7 8">
    <name type="scientific">Saccharomyces eubayanus</name>
    <name type="common">Yeast</name>
    <dbReference type="NCBI Taxonomy" id="1080349"/>
    <lineage>
        <taxon>Eukaryota</taxon>
        <taxon>Fungi</taxon>
        <taxon>Dikarya</taxon>
        <taxon>Ascomycota</taxon>
        <taxon>Saccharomycotina</taxon>
        <taxon>Saccharomycetes</taxon>
        <taxon>Saccharomycetales</taxon>
        <taxon>Saccharomycetaceae</taxon>
        <taxon>Saccharomyces</taxon>
    </lineage>
</organism>
<dbReference type="Proteomes" id="UP001152964">
    <property type="component" value="Chromosome 12"/>
</dbReference>
<feature type="compositionally biased region" description="Basic residues" evidence="5">
    <location>
        <begin position="139"/>
        <end position="150"/>
    </location>
</feature>
<evidence type="ECO:0000256" key="1">
    <source>
        <dbReference type="ARBA" id="ARBA00004173"/>
    </source>
</evidence>
<proteinExistence type="inferred from homology"/>
<comment type="subcellular location">
    <subcellularLocation>
        <location evidence="1">Mitochondrion</location>
    </subcellularLocation>
</comment>
<evidence type="ECO:0000256" key="5">
    <source>
        <dbReference type="SAM" id="MobiDB-lite"/>
    </source>
</evidence>
<name>A0ABN8VED2_SACEU</name>
<dbReference type="SUPFAM" id="SSF75620">
    <property type="entry name" value="Release factor"/>
    <property type="match status" value="1"/>
</dbReference>